<organism evidence="3 4">
    <name type="scientific">Rhodohalobacter sulfatireducens</name>
    <dbReference type="NCBI Taxonomy" id="2911366"/>
    <lineage>
        <taxon>Bacteria</taxon>
        <taxon>Pseudomonadati</taxon>
        <taxon>Balneolota</taxon>
        <taxon>Balneolia</taxon>
        <taxon>Balneolales</taxon>
        <taxon>Balneolaceae</taxon>
        <taxon>Rhodohalobacter</taxon>
    </lineage>
</organism>
<evidence type="ECO:0000313" key="4">
    <source>
        <dbReference type="Proteomes" id="UP001165366"/>
    </source>
</evidence>
<proteinExistence type="predicted"/>
<dbReference type="Proteomes" id="UP001165366">
    <property type="component" value="Unassembled WGS sequence"/>
</dbReference>
<dbReference type="EMBL" id="JAKLWS010000008">
    <property type="protein sequence ID" value="MCG2588540.1"/>
    <property type="molecule type" value="Genomic_DNA"/>
</dbReference>
<keyword evidence="1" id="KW-0472">Membrane</keyword>
<dbReference type="InterPro" id="IPR021309">
    <property type="entry name" value="YgaP-like_TM"/>
</dbReference>
<accession>A0ABS9KCH9</accession>
<reference evidence="3" key="1">
    <citation type="submission" date="2022-01" db="EMBL/GenBank/DDBJ databases">
        <authorList>
            <person name="Wang Y."/>
        </authorList>
    </citation>
    <scope>NUCLEOTIDE SEQUENCE</scope>
    <source>
        <strain evidence="3">WB101</strain>
    </source>
</reference>
<dbReference type="Gene3D" id="6.10.140.1340">
    <property type="match status" value="1"/>
</dbReference>
<evidence type="ECO:0000313" key="3">
    <source>
        <dbReference type="EMBL" id="MCG2588540.1"/>
    </source>
</evidence>
<evidence type="ECO:0000256" key="1">
    <source>
        <dbReference type="SAM" id="Phobius"/>
    </source>
</evidence>
<sequence>MNKTERTIRLFAGTLITISILLGYFISPYWFLLTLFVGVNMTQSAFTRWCLAEIIIKKYNLGFKRG</sequence>
<feature type="domain" description="Inner membrane protein YgaP-like transmembrane" evidence="2">
    <location>
        <begin position="1"/>
        <end position="57"/>
    </location>
</feature>
<gene>
    <name evidence="3" type="ORF">L6773_08195</name>
</gene>
<keyword evidence="1" id="KW-1133">Transmembrane helix</keyword>
<reference evidence="3" key="2">
    <citation type="submission" date="2024-05" db="EMBL/GenBank/DDBJ databases">
        <title>Rhodohalobacter halophilus gen. nov., sp. nov., a moderately halophilic member of the family Balneolaceae.</title>
        <authorList>
            <person name="Xia J."/>
        </authorList>
    </citation>
    <scope>NUCLEOTIDE SEQUENCE</scope>
    <source>
        <strain evidence="3">WB101</strain>
    </source>
</reference>
<feature type="transmembrane region" description="Helical" evidence="1">
    <location>
        <begin position="32"/>
        <end position="56"/>
    </location>
</feature>
<evidence type="ECO:0000259" key="2">
    <source>
        <dbReference type="Pfam" id="PF11127"/>
    </source>
</evidence>
<dbReference type="Pfam" id="PF11127">
    <property type="entry name" value="YgaP-like_TM"/>
    <property type="match status" value="1"/>
</dbReference>
<name>A0ABS9KCH9_9BACT</name>
<keyword evidence="1" id="KW-0812">Transmembrane</keyword>
<dbReference type="RefSeq" id="WP_369431548.1">
    <property type="nucleotide sequence ID" value="NZ_JAKLWS010000008.1"/>
</dbReference>
<feature type="transmembrane region" description="Helical" evidence="1">
    <location>
        <begin position="7"/>
        <end position="26"/>
    </location>
</feature>
<comment type="caution">
    <text evidence="3">The sequence shown here is derived from an EMBL/GenBank/DDBJ whole genome shotgun (WGS) entry which is preliminary data.</text>
</comment>
<keyword evidence="4" id="KW-1185">Reference proteome</keyword>
<protein>
    <submittedName>
        <fullName evidence="3">DUF2892 domain-containing protein</fullName>
    </submittedName>
</protein>